<evidence type="ECO:0000313" key="3">
    <source>
        <dbReference type="Proteomes" id="UP001458946"/>
    </source>
</evidence>
<feature type="signal peptide" evidence="1">
    <location>
        <begin position="1"/>
        <end position="23"/>
    </location>
</feature>
<protein>
    <submittedName>
        <fullName evidence="2">Virginiamycin B lyase</fullName>
    </submittedName>
</protein>
<dbReference type="Gene3D" id="2.130.10.10">
    <property type="entry name" value="YVTN repeat-like/Quinoprotein amine dehydrogenase"/>
    <property type="match status" value="1"/>
</dbReference>
<dbReference type="PANTHER" id="PTHR40274">
    <property type="entry name" value="VIRGINIAMYCIN B LYASE"/>
    <property type="match status" value="1"/>
</dbReference>
<keyword evidence="3" id="KW-1185">Reference proteome</keyword>
<organism evidence="2 3">
    <name type="scientific">Deinococcus xinjiangensis</name>
    <dbReference type="NCBI Taxonomy" id="457454"/>
    <lineage>
        <taxon>Bacteria</taxon>
        <taxon>Thermotogati</taxon>
        <taxon>Deinococcota</taxon>
        <taxon>Deinococci</taxon>
        <taxon>Deinococcales</taxon>
        <taxon>Deinococcaceae</taxon>
        <taxon>Deinococcus</taxon>
    </lineage>
</organism>
<dbReference type="PROSITE" id="PS51257">
    <property type="entry name" value="PROKAR_LIPOPROTEIN"/>
    <property type="match status" value="1"/>
</dbReference>
<feature type="chain" id="PRO_5045282782" evidence="1">
    <location>
        <begin position="24"/>
        <end position="448"/>
    </location>
</feature>
<reference evidence="2 3" key="1">
    <citation type="submission" date="2024-02" db="EMBL/GenBank/DDBJ databases">
        <title>Deinococcus xinjiangensis NBRC 107630.</title>
        <authorList>
            <person name="Ichikawa N."/>
            <person name="Katano-Makiyama Y."/>
            <person name="Hidaka K."/>
        </authorList>
    </citation>
    <scope>NUCLEOTIDE SEQUENCE [LARGE SCALE GENOMIC DNA]</scope>
    <source>
        <strain evidence="2 3">NBRC 107630</strain>
    </source>
</reference>
<evidence type="ECO:0000256" key="1">
    <source>
        <dbReference type="SAM" id="SignalP"/>
    </source>
</evidence>
<name>A0ABP9VDA8_9DEIO</name>
<dbReference type="InterPro" id="IPR051344">
    <property type="entry name" value="Vgb"/>
</dbReference>
<dbReference type="GO" id="GO:0016829">
    <property type="term" value="F:lyase activity"/>
    <property type="evidence" value="ECO:0007669"/>
    <property type="project" value="UniProtKB-KW"/>
</dbReference>
<dbReference type="InterPro" id="IPR015943">
    <property type="entry name" value="WD40/YVTN_repeat-like_dom_sf"/>
</dbReference>
<keyword evidence="2" id="KW-0456">Lyase</keyword>
<evidence type="ECO:0000313" key="2">
    <source>
        <dbReference type="EMBL" id="GAA5503224.1"/>
    </source>
</evidence>
<sequence length="448" mass="46345">MKRSLTLAATMLGLALLSGCQSNQGTTPPPTGNSNTVSATQPLGGSLTVSVPRAITPNIGSGELRVAGLTSRSAKLEVTQAPSSLSISAGAAVALNTGELSLPFTYTGTAKNGDVVRLSVTADGKTGNVEVPVMNFGTLPISAAGLSAQYHAASLRFTASRQALFASTLSGNAVERLNLVQFDPSSSAFSLVPFGISNSAEAITSQTQTPDGKLWVTVRGMTAKGSYLVSRDSGGSTQTYWADAAGDTVNNLNNLSDGKLWFTQSTKDAIKSLNPASGTVTPYAVSEQADSLIAAPDGKLYYAAFYARPAIVQLDPATGSSKSFDVGEANRSLPIGLKAAPDGSIWFIEARGGTVWKLDQTTGTQTQFPLPQGARPSEITFGPDGQVWVSDATNALLYTTFTTSNGQKTVYGLNAQTASSTPDGPNALATAPDGKIWYVAAGQLVRQQ</sequence>
<keyword evidence="1" id="KW-0732">Signal</keyword>
<accession>A0ABP9VDA8</accession>
<dbReference type="RefSeq" id="WP_353543197.1">
    <property type="nucleotide sequence ID" value="NZ_BAABRN010000042.1"/>
</dbReference>
<dbReference type="EMBL" id="BAABRN010000042">
    <property type="protein sequence ID" value="GAA5503224.1"/>
    <property type="molecule type" value="Genomic_DNA"/>
</dbReference>
<dbReference type="Pfam" id="PF24684">
    <property type="entry name" value="Vgb_lyase"/>
    <property type="match status" value="1"/>
</dbReference>
<dbReference type="PANTHER" id="PTHR40274:SF3">
    <property type="entry name" value="VIRGINIAMYCIN B LYASE"/>
    <property type="match status" value="1"/>
</dbReference>
<dbReference type="Proteomes" id="UP001458946">
    <property type="component" value="Unassembled WGS sequence"/>
</dbReference>
<comment type="caution">
    <text evidence="2">The sequence shown here is derived from an EMBL/GenBank/DDBJ whole genome shotgun (WGS) entry which is preliminary data.</text>
</comment>
<gene>
    <name evidence="2" type="primary">vgb</name>
    <name evidence="2" type="ORF">Dxin01_02979</name>
</gene>
<proteinExistence type="predicted"/>
<dbReference type="SUPFAM" id="SSF101898">
    <property type="entry name" value="NHL repeat"/>
    <property type="match status" value="1"/>
</dbReference>